<reference evidence="6 7" key="1">
    <citation type="submission" date="2020-08" db="EMBL/GenBank/DDBJ databases">
        <title>Bridging the membrane lipid divide: bacteria of the FCB group superphylum have the potential to synthesize archaeal ether lipids.</title>
        <authorList>
            <person name="Villanueva L."/>
            <person name="Von Meijenfeldt F.A.B."/>
            <person name="Westbye A.B."/>
            <person name="Yadav S."/>
            <person name="Hopmans E.C."/>
            <person name="Dutilh B.E."/>
            <person name="Sinninghe Damste J.S."/>
        </authorList>
    </citation>
    <scope>NUCLEOTIDE SEQUENCE [LARGE SCALE GENOMIC DNA]</scope>
    <source>
        <strain evidence="6">NIOZ-UU36</strain>
    </source>
</reference>
<dbReference type="InterPro" id="IPR041246">
    <property type="entry name" value="Bact_MG10"/>
</dbReference>
<gene>
    <name evidence="6" type="ORF">H8E29_12765</name>
</gene>
<evidence type="ECO:0000313" key="6">
    <source>
        <dbReference type="EMBL" id="MBC8336132.1"/>
    </source>
</evidence>
<dbReference type="InterPro" id="IPR011625">
    <property type="entry name" value="A2M_N_BRD"/>
</dbReference>
<dbReference type="PANTHER" id="PTHR40094:SF1">
    <property type="entry name" value="UBIQUITIN DOMAIN-CONTAINING PROTEIN"/>
    <property type="match status" value="1"/>
</dbReference>
<feature type="domain" description="Alpha-2-macroglobulin" evidence="5">
    <location>
        <begin position="1235"/>
        <end position="1325"/>
    </location>
</feature>
<protein>
    <submittedName>
        <fullName evidence="6">Ig-like domain-containing protein</fullName>
    </submittedName>
</protein>
<dbReference type="InterPro" id="IPR002890">
    <property type="entry name" value="MG2"/>
</dbReference>
<dbReference type="Pfam" id="PF17964">
    <property type="entry name" value="Big_10"/>
    <property type="match status" value="1"/>
</dbReference>
<dbReference type="Pfam" id="PF07703">
    <property type="entry name" value="A2M_BRD"/>
    <property type="match status" value="1"/>
</dbReference>
<dbReference type="Proteomes" id="UP000614469">
    <property type="component" value="Unassembled WGS sequence"/>
</dbReference>
<dbReference type="Gene3D" id="2.20.130.20">
    <property type="match status" value="1"/>
</dbReference>
<keyword evidence="2 3" id="KW-0732">Signal</keyword>
<dbReference type="Pfam" id="PF17973">
    <property type="entry name" value="bMG10"/>
    <property type="match status" value="1"/>
</dbReference>
<dbReference type="PROSITE" id="PS51257">
    <property type="entry name" value="PROKAR_LIPOPROTEIN"/>
    <property type="match status" value="1"/>
</dbReference>
<feature type="domain" description="Alpha-2-macroglobulin bait region" evidence="4">
    <location>
        <begin position="1035"/>
        <end position="1175"/>
    </location>
</feature>
<dbReference type="InterPro" id="IPR021868">
    <property type="entry name" value="Alpha_2_Macroglob_MG3"/>
</dbReference>
<evidence type="ECO:0000256" key="2">
    <source>
        <dbReference type="ARBA" id="ARBA00022729"/>
    </source>
</evidence>
<dbReference type="InterPro" id="IPR008930">
    <property type="entry name" value="Terpenoid_cyclase/PrenylTrfase"/>
</dbReference>
<dbReference type="SUPFAM" id="SSF48239">
    <property type="entry name" value="Terpenoid cyclases/Protein prenyltransferases"/>
    <property type="match status" value="1"/>
</dbReference>
<dbReference type="Gene3D" id="1.50.10.20">
    <property type="match status" value="1"/>
</dbReference>
<dbReference type="Gene3D" id="2.60.40.1930">
    <property type="match status" value="1"/>
</dbReference>
<comment type="similarity">
    <text evidence="1">Belongs to the protease inhibitor I39 (alpha-2-macroglobulin) family. Bacterial alpha-2-macroglobulin subfamily.</text>
</comment>
<dbReference type="InterPro" id="IPR001599">
    <property type="entry name" value="Macroglobln_a2"/>
</dbReference>
<organism evidence="6 7">
    <name type="scientific">Candidatus Desulfolinea nitratireducens</name>
    <dbReference type="NCBI Taxonomy" id="2841698"/>
    <lineage>
        <taxon>Bacteria</taxon>
        <taxon>Bacillati</taxon>
        <taxon>Chloroflexota</taxon>
        <taxon>Anaerolineae</taxon>
        <taxon>Anaerolineales</taxon>
        <taxon>Anaerolineales incertae sedis</taxon>
        <taxon>Candidatus Desulfolinea</taxon>
    </lineage>
</organism>
<evidence type="ECO:0000256" key="3">
    <source>
        <dbReference type="SAM" id="SignalP"/>
    </source>
</evidence>
<proteinExistence type="inferred from homology"/>
<comment type="caution">
    <text evidence="6">The sequence shown here is derived from an EMBL/GenBank/DDBJ whole genome shotgun (WGS) entry which is preliminary data.</text>
</comment>
<dbReference type="Pfam" id="PF00207">
    <property type="entry name" value="A2M"/>
    <property type="match status" value="1"/>
</dbReference>
<dbReference type="Pfam" id="PF11974">
    <property type="entry name" value="bMG3"/>
    <property type="match status" value="1"/>
</dbReference>
<dbReference type="PANTHER" id="PTHR40094">
    <property type="entry name" value="ALPHA-2-MACROGLOBULIN HOMOLOG"/>
    <property type="match status" value="1"/>
</dbReference>
<dbReference type="EMBL" id="JACNJN010000141">
    <property type="protein sequence ID" value="MBC8336132.1"/>
    <property type="molecule type" value="Genomic_DNA"/>
</dbReference>
<evidence type="ECO:0000259" key="4">
    <source>
        <dbReference type="SMART" id="SM01359"/>
    </source>
</evidence>
<name>A0A8J6TK11_9CHLR</name>
<dbReference type="CDD" id="cd02891">
    <property type="entry name" value="A2M_like"/>
    <property type="match status" value="1"/>
</dbReference>
<evidence type="ECO:0000259" key="5">
    <source>
        <dbReference type="SMART" id="SM01360"/>
    </source>
</evidence>
<evidence type="ECO:0000313" key="7">
    <source>
        <dbReference type="Proteomes" id="UP000614469"/>
    </source>
</evidence>
<evidence type="ECO:0000256" key="1">
    <source>
        <dbReference type="ARBA" id="ARBA00010556"/>
    </source>
</evidence>
<dbReference type="InterPro" id="IPR032812">
    <property type="entry name" value="SbsA_Ig"/>
</dbReference>
<dbReference type="Gene3D" id="2.60.40.3710">
    <property type="match status" value="3"/>
</dbReference>
<sequence length="1964" mass="213218">MHASPRPIQKSFFLLLILSLLFSACSMPDVGPTEIASPATPTPIPQTLPPTIVETVPLSGSQIGTQEEIVFYFNQPMDRVSVEGAWNADPAVGGDFVWADDATVAFRPDQPVEAGASLKFGLGTGAKASNGLALEESLSYAFNVADSLRPVQVLPQDGSVDLSVDSAVVVSFNQPVVPLGADGDSLPAAFSLAPAAEGRGEWLNTSTYIFYPEPALAGGVTYHALLNADLVSVAGTRLAQGEGTTISWSFTTGKPRLLEITPSTEIPLPLDLELGLIFNQPMDAASVESNLSLLGPAGAVEGEYEWSEDARSVTFIVDRILARNSSYRFVLNGAAQAQGGTSLGKDWDMTLISSPDFDVESTKPEKGGVTAERGGGRLYFTTNVEEKNIEDYLSLSPEISGFEAYVYQNQLSFSGSFAHEENYTLTVSPGLKDVWGQALGQSYIYNFSTPAPKPKIAMPYIGAELYFSSADQPTFYIQSTNISSIDLTLGEVPLVDFFPLFGPNSFENRRNYQPENPTTLRQNLDIEKNKSKTIALSLANGGQISPGFYSLRIQEVGGVNDNITPSYLVASNVNLVFKFGTTDALVWASDLGTNAPLAGEPVSIYDETGTLLASGQTDIDGLWRGVIPAQSDSYQDYYALLGQPGDDVFGFSSSIWGNDISPWQFGLSVDRRPPHTEVYLYTDRPIYRPGQTVYFKAILREAFDGRYNAPEMTSLPLTISDGWGENIHTLNPTLSAYGTANGSFTIPEDGRTGYYSFHNQDLGFSTSFQVADYRKPEINLELEMTPEAIKSGDSLNAELSARYYFDAPAGDLPVQWALYENGSYFRLPGYRVGELNFGWLRGYYDDGFGYFGDRIADGEGLTNADGILSLDLDDLDIPEGTRELTLEITAQDESGQQISARASALVHPEEFYVGLRSDLWVGREETEMGFDVLTVDWNGDPSADRNLHADFQQIAWEREESDNAYDPPIYIPVYTPVSNVDLVTGSDGIARLSFTPPEPGTYILDVGGENASTQILLWVAGAEQAVWPNLPHQHIRLTADRDSYKPGDTAQIFIPNPLEAPTYALVSVERGTIHTSEIIGIEPGGTTYRLPLSDEDAPTVYFSAVLLSGNNFRVGYVELEIAPDAQLLNVSLTSQPSRSEPGGDVSFGILVTDAQGSPVQGEFSLAVVDLAALALADPNSLPIETAFYEKSSLGIRTNLSMSGDSVYGIFLEQGGLGGGGGGEDISVVRDNFPDTAYWNAEVLTDANGQAQVSVVLPDNLTTWHVDLRGVTKDTLVGSAEMQVVSTKDVLIRPVTPRFMVVGDHVEMAAIVHNNTAAALTGTVTLQAIGFLLDDPEMIEQEISVPAGGRTKVSWWGTAQDSAVAELLFNSEFGSYQDITRPIWGSLPILRYTSPQSFVTAGTLEEAGSKTEAISLPRSFIPTGGKLEVELSPSLSAAILDSLEAIPVPPSYANNEEILSYLLPNIETYQALQTAGLDDPELKQRLEASLDEGVRHLLSRQNEDHGWGWYATSTNFNDGIGVQASPSIGGSGRKGDPYLSAYILFGLWQAREAGTYIDETVFVNAREYIHVASLPIIGSASTETWEKDRLAFYQYVMQMTGGADAVAVDQLDLWRDELSPWAQALLALTLESRTPGDTRARSLLANLEASALRSASGAHWESDSTSWRNPGTPNYTTATVIYALAQQDPANPLLQDAVRYLSAHRNIHGYWNSTYENSWSLLALTEVMKGAGELNASFDFSADLNGANISAGQANALVPVTTSTLLDGLQLALPNALNITRAEGVGRLYYRAALFADRAAETAPALNQGMEISRVYTDFDCEEECPPLSTAQLIPGAKLKVQLTLNLPEDSYYVMVEDAFPAGTEILNQRLKTAQLGEPSESTELYDPENPFANGWGWWLFSDPQIGDERIEWAADYLPAGTYVLSYTLIPLQAGEYRVLPAHAWQSYFPEVQGTSAGEVFRIRE</sequence>
<dbReference type="SMART" id="SM01360">
    <property type="entry name" value="A2M"/>
    <property type="match status" value="1"/>
</dbReference>
<dbReference type="SMART" id="SM01359">
    <property type="entry name" value="A2M_N_2"/>
    <property type="match status" value="1"/>
</dbReference>
<feature type="chain" id="PRO_5035244195" evidence="3">
    <location>
        <begin position="29"/>
        <end position="1964"/>
    </location>
</feature>
<dbReference type="Pfam" id="PF01835">
    <property type="entry name" value="MG2"/>
    <property type="match status" value="1"/>
</dbReference>
<dbReference type="GO" id="GO:0004866">
    <property type="term" value="F:endopeptidase inhibitor activity"/>
    <property type="evidence" value="ECO:0007669"/>
    <property type="project" value="InterPro"/>
</dbReference>
<feature type="signal peptide" evidence="3">
    <location>
        <begin position="1"/>
        <end position="28"/>
    </location>
</feature>
<dbReference type="InterPro" id="IPR041280">
    <property type="entry name" value="Big_10"/>
</dbReference>
<dbReference type="Pfam" id="PF13205">
    <property type="entry name" value="Big_5"/>
    <property type="match status" value="1"/>
</dbReference>
<dbReference type="InterPro" id="IPR051802">
    <property type="entry name" value="YfhM-like"/>
</dbReference>
<accession>A0A8J6TK11</accession>